<evidence type="ECO:0000313" key="4">
    <source>
        <dbReference type="Proteomes" id="UP000774617"/>
    </source>
</evidence>
<feature type="region of interest" description="Disordered" evidence="1">
    <location>
        <begin position="197"/>
        <end position="216"/>
    </location>
</feature>
<feature type="compositionally biased region" description="Low complexity" evidence="1">
    <location>
        <begin position="107"/>
        <end position="128"/>
    </location>
</feature>
<evidence type="ECO:0000256" key="2">
    <source>
        <dbReference type="SAM" id="Phobius"/>
    </source>
</evidence>
<keyword evidence="2" id="KW-0812">Transmembrane</keyword>
<evidence type="ECO:0000256" key="1">
    <source>
        <dbReference type="SAM" id="MobiDB-lite"/>
    </source>
</evidence>
<feature type="region of interest" description="Disordered" evidence="1">
    <location>
        <begin position="107"/>
        <end position="136"/>
    </location>
</feature>
<proteinExistence type="predicted"/>
<sequence length="216" mass="22277">MTSKTMHCSPLVLSSVPTVLLHSTLQPALSPRLLPLVHVALPYSPKSSKMSTQCYNPDGPQSEGACPQYCRDAALAADKESGGTSLHNCVPITDVAIDTSNRLAPRADQQLSASASASSASATAGSQQNGTSLHGGGLGCPGNDGYTGAQMTGLGVGVGVPFALAFFVVLFLLAREKKRNKALMAAGVSAAAYDPLKQQEGEVGTEVSRHETPVQK</sequence>
<keyword evidence="4" id="KW-1185">Reference proteome</keyword>
<dbReference type="EMBL" id="JAGTJR010000005">
    <property type="protein sequence ID" value="KAH7060440.1"/>
    <property type="molecule type" value="Genomic_DNA"/>
</dbReference>
<gene>
    <name evidence="3" type="ORF">B0J12DRAFT_695817</name>
</gene>
<keyword evidence="2" id="KW-1133">Transmembrane helix</keyword>
<accession>A0ABQ8GM00</accession>
<evidence type="ECO:0000313" key="3">
    <source>
        <dbReference type="EMBL" id="KAH7060440.1"/>
    </source>
</evidence>
<protein>
    <submittedName>
        <fullName evidence="3">Uncharacterized protein</fullName>
    </submittedName>
</protein>
<comment type="caution">
    <text evidence="3">The sequence shown here is derived from an EMBL/GenBank/DDBJ whole genome shotgun (WGS) entry which is preliminary data.</text>
</comment>
<feature type="transmembrane region" description="Helical" evidence="2">
    <location>
        <begin position="154"/>
        <end position="174"/>
    </location>
</feature>
<feature type="compositionally biased region" description="Basic and acidic residues" evidence="1">
    <location>
        <begin position="207"/>
        <end position="216"/>
    </location>
</feature>
<keyword evidence="2" id="KW-0472">Membrane</keyword>
<organism evidence="3 4">
    <name type="scientific">Macrophomina phaseolina</name>
    <dbReference type="NCBI Taxonomy" id="35725"/>
    <lineage>
        <taxon>Eukaryota</taxon>
        <taxon>Fungi</taxon>
        <taxon>Dikarya</taxon>
        <taxon>Ascomycota</taxon>
        <taxon>Pezizomycotina</taxon>
        <taxon>Dothideomycetes</taxon>
        <taxon>Dothideomycetes incertae sedis</taxon>
        <taxon>Botryosphaeriales</taxon>
        <taxon>Botryosphaeriaceae</taxon>
        <taxon>Macrophomina</taxon>
    </lineage>
</organism>
<name>A0ABQ8GM00_9PEZI</name>
<reference evidence="3 4" key="1">
    <citation type="journal article" date="2021" name="Nat. Commun.">
        <title>Genetic determinants of endophytism in the Arabidopsis root mycobiome.</title>
        <authorList>
            <person name="Mesny F."/>
            <person name="Miyauchi S."/>
            <person name="Thiergart T."/>
            <person name="Pickel B."/>
            <person name="Atanasova L."/>
            <person name="Karlsson M."/>
            <person name="Huettel B."/>
            <person name="Barry K.W."/>
            <person name="Haridas S."/>
            <person name="Chen C."/>
            <person name="Bauer D."/>
            <person name="Andreopoulos W."/>
            <person name="Pangilinan J."/>
            <person name="LaButti K."/>
            <person name="Riley R."/>
            <person name="Lipzen A."/>
            <person name="Clum A."/>
            <person name="Drula E."/>
            <person name="Henrissat B."/>
            <person name="Kohler A."/>
            <person name="Grigoriev I.V."/>
            <person name="Martin F.M."/>
            <person name="Hacquard S."/>
        </authorList>
    </citation>
    <scope>NUCLEOTIDE SEQUENCE [LARGE SCALE GENOMIC DNA]</scope>
    <source>
        <strain evidence="3 4">MPI-SDFR-AT-0080</strain>
    </source>
</reference>
<dbReference type="Proteomes" id="UP000774617">
    <property type="component" value="Unassembled WGS sequence"/>
</dbReference>